<dbReference type="PATRIC" id="fig|1423784.4.peg.2174"/>
<evidence type="ECO:0000313" key="2">
    <source>
        <dbReference type="Proteomes" id="UP000051957"/>
    </source>
</evidence>
<organism evidence="1 2">
    <name type="scientific">Lentilactobacillus parabuchneri DSM 5707 = NBRC 107865</name>
    <dbReference type="NCBI Taxonomy" id="1423784"/>
    <lineage>
        <taxon>Bacteria</taxon>
        <taxon>Bacillati</taxon>
        <taxon>Bacillota</taxon>
        <taxon>Bacilli</taxon>
        <taxon>Lactobacillales</taxon>
        <taxon>Lactobacillaceae</taxon>
        <taxon>Lentilactobacillus</taxon>
    </lineage>
</organism>
<dbReference type="SUPFAM" id="SSF53335">
    <property type="entry name" value="S-adenosyl-L-methionine-dependent methyltransferases"/>
    <property type="match status" value="1"/>
</dbReference>
<dbReference type="Pfam" id="PF13489">
    <property type="entry name" value="Methyltransf_23"/>
    <property type="match status" value="1"/>
</dbReference>
<evidence type="ECO:0000313" key="1">
    <source>
        <dbReference type="EMBL" id="KRM46553.1"/>
    </source>
</evidence>
<dbReference type="EMBL" id="AZGK01000006">
    <property type="protein sequence ID" value="KRM46553.1"/>
    <property type="molecule type" value="Genomic_DNA"/>
</dbReference>
<keyword evidence="1" id="KW-0489">Methyltransferase</keyword>
<dbReference type="InterPro" id="IPR029063">
    <property type="entry name" value="SAM-dependent_MTases_sf"/>
</dbReference>
<keyword evidence="1" id="KW-0808">Transferase</keyword>
<dbReference type="AlphaFoldDB" id="A0A0R1Z4D0"/>
<proteinExistence type="predicted"/>
<sequence>MMKEALFDGYASDYDEWFVANEKVFLSELGLLKKSLGDNPGRTLSIGSGSGLFEQALRQQTGINVEEGVEPSKDMAAIATKRGMHVQIASAETADLPDEGYDTIYFNGSSSYISDLTVAYGHVASGLKPGGRLILLDVPKESAYGLMYMLADALGGYQDSRLTGALPKFPYPADFLNLAQWHTTPEKAQVLTQTLGFVDVSYYQTLLASPAYADQAVEETVPGYDKGGYVAIIAYKK</sequence>
<name>A0A0R1Z4D0_9LACO</name>
<dbReference type="CDD" id="cd02440">
    <property type="entry name" value="AdoMet_MTases"/>
    <property type="match status" value="1"/>
</dbReference>
<protein>
    <submittedName>
        <fullName evidence="1">Methyltransferase domain protein</fullName>
    </submittedName>
</protein>
<dbReference type="GO" id="GO:0008168">
    <property type="term" value="F:methyltransferase activity"/>
    <property type="evidence" value="ECO:0007669"/>
    <property type="project" value="UniProtKB-KW"/>
</dbReference>
<dbReference type="GO" id="GO:0032259">
    <property type="term" value="P:methylation"/>
    <property type="evidence" value="ECO:0007669"/>
    <property type="project" value="UniProtKB-KW"/>
</dbReference>
<reference evidence="1 2" key="1">
    <citation type="journal article" date="2015" name="Genome Announc.">
        <title>Expanding the biotechnology potential of lactobacilli through comparative genomics of 213 strains and associated genera.</title>
        <authorList>
            <person name="Sun Z."/>
            <person name="Harris H.M."/>
            <person name="McCann A."/>
            <person name="Guo C."/>
            <person name="Argimon S."/>
            <person name="Zhang W."/>
            <person name="Yang X."/>
            <person name="Jeffery I.B."/>
            <person name="Cooney J.C."/>
            <person name="Kagawa T.F."/>
            <person name="Liu W."/>
            <person name="Song Y."/>
            <person name="Salvetti E."/>
            <person name="Wrobel A."/>
            <person name="Rasinkangas P."/>
            <person name="Parkhill J."/>
            <person name="Rea M.C."/>
            <person name="O'Sullivan O."/>
            <person name="Ritari J."/>
            <person name="Douillard F.P."/>
            <person name="Paul Ross R."/>
            <person name="Yang R."/>
            <person name="Briner A.E."/>
            <person name="Felis G.E."/>
            <person name="de Vos W.M."/>
            <person name="Barrangou R."/>
            <person name="Klaenhammer T.R."/>
            <person name="Caufield P.W."/>
            <person name="Cui Y."/>
            <person name="Zhang H."/>
            <person name="O'Toole P.W."/>
        </authorList>
    </citation>
    <scope>NUCLEOTIDE SEQUENCE [LARGE SCALE GENOMIC DNA]</scope>
    <source>
        <strain evidence="1 2">DSM 5707</strain>
    </source>
</reference>
<comment type="caution">
    <text evidence="1">The sequence shown here is derived from an EMBL/GenBank/DDBJ whole genome shotgun (WGS) entry which is preliminary data.</text>
</comment>
<gene>
    <name evidence="1" type="ORF">FC51_GL002131</name>
</gene>
<dbReference type="Proteomes" id="UP000051957">
    <property type="component" value="Unassembled WGS sequence"/>
</dbReference>
<accession>A0A0R1Z4D0</accession>
<dbReference type="Gene3D" id="3.40.50.150">
    <property type="entry name" value="Vaccinia Virus protein VP39"/>
    <property type="match status" value="1"/>
</dbReference>